<organism evidence="7 8">
    <name type="scientific">Umbelopsis vinacea</name>
    <dbReference type="NCBI Taxonomy" id="44442"/>
    <lineage>
        <taxon>Eukaryota</taxon>
        <taxon>Fungi</taxon>
        <taxon>Fungi incertae sedis</taxon>
        <taxon>Mucoromycota</taxon>
        <taxon>Mucoromycotina</taxon>
        <taxon>Umbelopsidomycetes</taxon>
        <taxon>Umbelopsidales</taxon>
        <taxon>Umbelopsidaceae</taxon>
        <taxon>Umbelopsis</taxon>
    </lineage>
</organism>
<evidence type="ECO:0000256" key="5">
    <source>
        <dbReference type="SAM" id="MobiDB-lite"/>
    </source>
</evidence>
<evidence type="ECO:0000256" key="4">
    <source>
        <dbReference type="PROSITE-ProRule" id="PRU00091"/>
    </source>
</evidence>
<dbReference type="SUPFAM" id="SSF57903">
    <property type="entry name" value="FYVE/PHD zinc finger"/>
    <property type="match status" value="1"/>
</dbReference>
<feature type="domain" description="FYVE-type" evidence="6">
    <location>
        <begin position="274"/>
        <end position="349"/>
    </location>
</feature>
<dbReference type="SMART" id="SM00064">
    <property type="entry name" value="FYVE"/>
    <property type="match status" value="1"/>
</dbReference>
<keyword evidence="8" id="KW-1185">Reference proteome</keyword>
<protein>
    <recommendedName>
        <fullName evidence="6">FYVE-type domain-containing protein</fullName>
    </recommendedName>
</protein>
<dbReference type="PANTHER" id="PTHR39490">
    <property type="entry name" value="ARRESTIN DOMAIN-CONTAINING PROTEIN D"/>
    <property type="match status" value="1"/>
</dbReference>
<feature type="compositionally biased region" description="Polar residues" evidence="5">
    <location>
        <begin position="1"/>
        <end position="18"/>
    </location>
</feature>
<feature type="compositionally biased region" description="Basic and acidic residues" evidence="5">
    <location>
        <begin position="92"/>
        <end position="112"/>
    </location>
</feature>
<dbReference type="Gene3D" id="3.30.40.10">
    <property type="entry name" value="Zinc/RING finger domain, C3HC4 (zinc finger)"/>
    <property type="match status" value="1"/>
</dbReference>
<name>A0A8H7Q8Y9_9FUNG</name>
<feature type="region of interest" description="Disordered" evidence="5">
    <location>
        <begin position="352"/>
        <end position="379"/>
    </location>
</feature>
<dbReference type="OrthoDB" id="10057496at2759"/>
<dbReference type="PROSITE" id="PS50178">
    <property type="entry name" value="ZF_FYVE"/>
    <property type="match status" value="1"/>
</dbReference>
<dbReference type="InterPro" id="IPR017455">
    <property type="entry name" value="Znf_FYVE-rel"/>
</dbReference>
<sequence length="451" mass="49350">MEPISQSAMVDQESNGFVSSPPKPATESDKHFPAAAPPTPYTDEQSPTIPQSISVFNNVTDQSNENGHSEQEASHPESPGSPTDSELPASLERQHLDQVKDNEQDSVTDHGTSDQQAIQDFEERPESSDLAPGSTQVTESAAPTEGEVPVSEHIEPQSDSVPEHDTLEDQSSLGDQLILLEPEVDRDSSDQSGTLAPGEPEITYAVPPSPPTTLPSDTVNATTFQSQNNTIELNPAQFLPSSSSSTSLHLAHPDIVLPRSHSQTISTSRVWEADKDANDCRRCKRRFNFLVRRHHCRRCGQVVCDRCSTHRANMARSQIVQDPSIPGWQQVQMASQPQRICDRCYSEMRPTISSRSATAPPTQPQRMPGSGHIRKSSSSQSIMSECPVCGKRLCDISLDKSAQEEHVQTCLNVGSPSVATVRYVSYKLPEQSPLIGQECLICFEEFESGIV</sequence>
<evidence type="ECO:0000313" key="8">
    <source>
        <dbReference type="Proteomes" id="UP000612746"/>
    </source>
</evidence>
<feature type="compositionally biased region" description="Polar residues" evidence="5">
    <location>
        <begin position="42"/>
        <end position="66"/>
    </location>
</feature>
<gene>
    <name evidence="7" type="ORF">INT44_005204</name>
</gene>
<evidence type="ECO:0000256" key="3">
    <source>
        <dbReference type="ARBA" id="ARBA00022833"/>
    </source>
</evidence>
<dbReference type="Proteomes" id="UP000612746">
    <property type="component" value="Unassembled WGS sequence"/>
</dbReference>
<dbReference type="Pfam" id="PF01363">
    <property type="entry name" value="FYVE"/>
    <property type="match status" value="1"/>
</dbReference>
<comment type="caution">
    <text evidence="7">The sequence shown here is derived from an EMBL/GenBank/DDBJ whole genome shotgun (WGS) entry which is preliminary data.</text>
</comment>
<dbReference type="InterPro" id="IPR052113">
    <property type="entry name" value="FYVE-type_Zinc_Finger"/>
</dbReference>
<dbReference type="PANTHER" id="PTHR39490:SF8">
    <property type="entry name" value="ZINC FINGER FYVE DOMAIN-CONTAINING PROTEIN 21"/>
    <property type="match status" value="1"/>
</dbReference>
<keyword evidence="2 4" id="KW-0863">Zinc-finger</keyword>
<dbReference type="EMBL" id="JAEPRA010000003">
    <property type="protein sequence ID" value="KAG2187515.1"/>
    <property type="molecule type" value="Genomic_DNA"/>
</dbReference>
<feature type="region of interest" description="Disordered" evidence="5">
    <location>
        <begin position="183"/>
        <end position="214"/>
    </location>
</feature>
<feature type="region of interest" description="Disordered" evidence="5">
    <location>
        <begin position="1"/>
        <end position="170"/>
    </location>
</feature>
<dbReference type="GO" id="GO:0008270">
    <property type="term" value="F:zinc ion binding"/>
    <property type="evidence" value="ECO:0007669"/>
    <property type="project" value="UniProtKB-KW"/>
</dbReference>
<dbReference type="InterPro" id="IPR011011">
    <property type="entry name" value="Znf_FYVE_PHD"/>
</dbReference>
<proteinExistence type="predicted"/>
<evidence type="ECO:0000259" key="6">
    <source>
        <dbReference type="PROSITE" id="PS50178"/>
    </source>
</evidence>
<evidence type="ECO:0000313" key="7">
    <source>
        <dbReference type="EMBL" id="KAG2187515.1"/>
    </source>
</evidence>
<keyword evidence="3" id="KW-0862">Zinc</keyword>
<accession>A0A8H7Q8Y9</accession>
<feature type="compositionally biased region" description="Basic and acidic residues" evidence="5">
    <location>
        <begin position="150"/>
        <end position="167"/>
    </location>
</feature>
<dbReference type="InterPro" id="IPR000306">
    <property type="entry name" value="Znf_FYVE"/>
</dbReference>
<reference evidence="7" key="1">
    <citation type="submission" date="2020-12" db="EMBL/GenBank/DDBJ databases">
        <title>Metabolic potential, ecology and presence of endohyphal bacteria is reflected in genomic diversity of Mucoromycotina.</title>
        <authorList>
            <person name="Muszewska A."/>
            <person name="Okrasinska A."/>
            <person name="Steczkiewicz K."/>
            <person name="Drgas O."/>
            <person name="Orlowska M."/>
            <person name="Perlinska-Lenart U."/>
            <person name="Aleksandrzak-Piekarczyk T."/>
            <person name="Szatraj K."/>
            <person name="Zielenkiewicz U."/>
            <person name="Pilsyk S."/>
            <person name="Malc E."/>
            <person name="Mieczkowski P."/>
            <person name="Kruszewska J.S."/>
            <person name="Biernat P."/>
            <person name="Pawlowska J."/>
        </authorList>
    </citation>
    <scope>NUCLEOTIDE SEQUENCE</scope>
    <source>
        <strain evidence="7">WA0000051536</strain>
    </source>
</reference>
<dbReference type="AlphaFoldDB" id="A0A8H7Q8Y9"/>
<keyword evidence="1" id="KW-0479">Metal-binding</keyword>
<dbReference type="InterPro" id="IPR013083">
    <property type="entry name" value="Znf_RING/FYVE/PHD"/>
</dbReference>
<evidence type="ECO:0000256" key="1">
    <source>
        <dbReference type="ARBA" id="ARBA00022723"/>
    </source>
</evidence>
<evidence type="ECO:0000256" key="2">
    <source>
        <dbReference type="ARBA" id="ARBA00022771"/>
    </source>
</evidence>